<evidence type="ECO:0000256" key="2">
    <source>
        <dbReference type="SAM" id="Phobius"/>
    </source>
</evidence>
<name>A0A6A2VAD3_9BIFI</name>
<proteinExistence type="predicted"/>
<feature type="transmembrane region" description="Helical" evidence="2">
    <location>
        <begin position="44"/>
        <end position="64"/>
    </location>
</feature>
<dbReference type="GO" id="GO:0052689">
    <property type="term" value="F:carboxylic ester hydrolase activity"/>
    <property type="evidence" value="ECO:0007669"/>
    <property type="project" value="TreeGrafter"/>
</dbReference>
<keyword evidence="2" id="KW-1133">Transmembrane helix</keyword>
<feature type="transmembrane region" description="Helical" evidence="2">
    <location>
        <begin position="485"/>
        <end position="508"/>
    </location>
</feature>
<gene>
    <name evidence="3" type="ORF">DSM100238_0779</name>
</gene>
<evidence type="ECO:0000313" key="3">
    <source>
        <dbReference type="EMBL" id="KAB8299745.1"/>
    </source>
</evidence>
<dbReference type="PANTHER" id="PTHR43265:SF1">
    <property type="entry name" value="ESTERASE ESTD"/>
    <property type="match status" value="1"/>
</dbReference>
<evidence type="ECO:0008006" key="5">
    <source>
        <dbReference type="Google" id="ProtNLM"/>
    </source>
</evidence>
<feature type="region of interest" description="Disordered" evidence="1">
    <location>
        <begin position="1"/>
        <end position="35"/>
    </location>
</feature>
<comment type="caution">
    <text evidence="3">The sequence shown here is derived from an EMBL/GenBank/DDBJ whole genome shotgun (WGS) entry which is preliminary data.</text>
</comment>
<dbReference type="SUPFAM" id="SSF53474">
    <property type="entry name" value="alpha/beta-Hydrolases"/>
    <property type="match status" value="1"/>
</dbReference>
<keyword evidence="2" id="KW-0472">Membrane</keyword>
<accession>A0A6A2VAD3</accession>
<dbReference type="Proteomes" id="UP000440041">
    <property type="component" value="Unassembled WGS sequence"/>
</dbReference>
<feature type="transmembrane region" description="Helical" evidence="2">
    <location>
        <begin position="569"/>
        <end position="591"/>
    </location>
</feature>
<keyword evidence="2" id="KW-0812">Transmembrane</keyword>
<evidence type="ECO:0000256" key="1">
    <source>
        <dbReference type="SAM" id="MobiDB-lite"/>
    </source>
</evidence>
<dbReference type="AlphaFoldDB" id="A0A6A2VAD3"/>
<dbReference type="Gene3D" id="3.40.50.1820">
    <property type="entry name" value="alpha/beta hydrolase"/>
    <property type="match status" value="1"/>
</dbReference>
<feature type="transmembrane region" description="Helical" evidence="2">
    <location>
        <begin position="528"/>
        <end position="549"/>
    </location>
</feature>
<feature type="compositionally biased region" description="Basic and acidic residues" evidence="1">
    <location>
        <begin position="1"/>
        <end position="23"/>
    </location>
</feature>
<dbReference type="InterPro" id="IPR053145">
    <property type="entry name" value="AB_hydrolase_Est10"/>
</dbReference>
<feature type="transmembrane region" description="Helical" evidence="2">
    <location>
        <begin position="402"/>
        <end position="425"/>
    </location>
</feature>
<keyword evidence="4" id="KW-1185">Reference proteome</keyword>
<organism evidence="3 4">
    <name type="scientific">Bifidobacterium apri</name>
    <dbReference type="NCBI Taxonomy" id="1769423"/>
    <lineage>
        <taxon>Bacteria</taxon>
        <taxon>Bacillati</taxon>
        <taxon>Actinomycetota</taxon>
        <taxon>Actinomycetes</taxon>
        <taxon>Bifidobacteriales</taxon>
        <taxon>Bifidobacteriaceae</taxon>
        <taxon>Bifidobacterium</taxon>
    </lineage>
</organism>
<dbReference type="InterPro" id="IPR029058">
    <property type="entry name" value="AB_hydrolase_fold"/>
</dbReference>
<protein>
    <recommendedName>
        <fullName evidence="5">Alpha/beta hydrolase</fullName>
    </recommendedName>
</protein>
<sequence length="592" mass="62633">MKNDNESTDRDTALDTTTDDHTEQGTTAHTAPARKRHRLMMVEGAALVILVILAGIGSAIGASWRVEPYTDHITVGSSSTAIAARNLSTAQEGTYKVKTTKLTIKLTDTVSVNAILREPIGAHGTRPACVFVHGAGTGKASEVYGDIAPAMASAGIVTLVPDKRLDNYSWTSRDYQAMARDYLVSWKLLAGLDNVNPSQVGVYAESEGTWIASVMAKQQPRIAFMILTSPPVVPGRDQMAMAATSYATIAGAPQSVVDELPTLISLDFSLVGLQYADFPAQDYYAALTMPLLINYGTVDPSMPIEQGARTLIDAAKANGNTNVTVRYYPTNHQMRTGSSLSLPGLPLERHYTHDLEDWTNAVIAGATAADWSTPMIAGSQPHQRFTAPSSTPRGMIGSVSQALALMAAQILCVIAAAVGAIVLWVSGRLRGARTRVPARGNSAHAAGASMPTVTSAMMTTLASSAGDALAEHTPSGNTPRFGRGIGAMLVACVTLPVLTAGGLGWYLATLGKAALSLSNRADVLRPGWTMLQIGAAACLLLLFVLFTMVMHHIRRNPEEPSIATGMGHVIVTVLAIAALVLSIIVFMFWGLR</sequence>
<reference evidence="3 4" key="1">
    <citation type="submission" date="2019-09" db="EMBL/GenBank/DDBJ databases">
        <title>Characterization of the phylogenetic diversity of two novel species belonging to the genus Bifidobacterium: Bifidobacterium cebidarum sp. nov. and Bifidobacterium leontopitheci sp. nov.</title>
        <authorList>
            <person name="Lugli G.A."/>
            <person name="Duranti S."/>
            <person name="Milani C."/>
            <person name="Turroni F."/>
            <person name="Ventura M."/>
        </authorList>
    </citation>
    <scope>NUCLEOTIDE SEQUENCE [LARGE SCALE GENOMIC DNA]</scope>
    <source>
        <strain evidence="3 4">DSM 100238</strain>
    </source>
</reference>
<dbReference type="OrthoDB" id="9765647at2"/>
<dbReference type="RefSeq" id="WP_152355380.1">
    <property type="nucleotide sequence ID" value="NZ_JBHLXF010000010.1"/>
</dbReference>
<dbReference type="EMBL" id="WBSO01000003">
    <property type="protein sequence ID" value="KAB8299745.1"/>
    <property type="molecule type" value="Genomic_DNA"/>
</dbReference>
<evidence type="ECO:0000313" key="4">
    <source>
        <dbReference type="Proteomes" id="UP000440041"/>
    </source>
</evidence>
<dbReference type="PANTHER" id="PTHR43265">
    <property type="entry name" value="ESTERASE ESTD"/>
    <property type="match status" value="1"/>
</dbReference>